<gene>
    <name evidence="2" type="ORF">CBF31_08585</name>
</gene>
<name>A0A430A6B7_9ENTE</name>
<protein>
    <recommendedName>
        <fullName evidence="1">GIY-YIG domain-containing protein</fullName>
    </recommendedName>
</protein>
<dbReference type="RefSeq" id="WP_126832051.1">
    <property type="nucleotide sequence ID" value="NZ_CBCRYB010000009.1"/>
</dbReference>
<dbReference type="PROSITE" id="PS50164">
    <property type="entry name" value="GIY_YIG"/>
    <property type="match status" value="1"/>
</dbReference>
<dbReference type="InterPro" id="IPR035901">
    <property type="entry name" value="GIY-YIG_endonuc_sf"/>
</dbReference>
<dbReference type="Pfam" id="PF01541">
    <property type="entry name" value="GIY-YIG"/>
    <property type="match status" value="1"/>
</dbReference>
<feature type="domain" description="GIY-YIG" evidence="1">
    <location>
        <begin position="38"/>
        <end position="131"/>
    </location>
</feature>
<dbReference type="InterPro" id="IPR000305">
    <property type="entry name" value="GIY-YIG_endonuc"/>
</dbReference>
<dbReference type="CDD" id="cd00719">
    <property type="entry name" value="GIY-YIG_SF"/>
    <property type="match status" value="1"/>
</dbReference>
<reference evidence="2 3" key="1">
    <citation type="submission" date="2017-05" db="EMBL/GenBank/DDBJ databases">
        <title>Vagococcus spp. assemblies.</title>
        <authorList>
            <person name="Gulvik C.A."/>
        </authorList>
    </citation>
    <scope>NUCLEOTIDE SEQUENCE [LARGE SCALE GENOMIC DNA]</scope>
    <source>
        <strain evidence="2 3">CCUG 41755</strain>
    </source>
</reference>
<proteinExistence type="predicted"/>
<dbReference type="Proteomes" id="UP000287101">
    <property type="component" value="Unassembled WGS sequence"/>
</dbReference>
<accession>A0A430A6B7</accession>
<sequence length="139" mass="16548">MDKSIILNTVEQTVIQNYIDPLPKIKFSELNNHFINNQVIGVYFVFNEKKELIYVGQSGVNTKPHSKRKLKDRIRQHQTKRDTGAKNFGVSPKFVRNNYFFSYIPLTEKEEIKELEKFFIGIFSRILKFNKYHKIKTFN</sequence>
<evidence type="ECO:0000313" key="2">
    <source>
        <dbReference type="EMBL" id="RSU02415.1"/>
    </source>
</evidence>
<dbReference type="SUPFAM" id="SSF82771">
    <property type="entry name" value="GIY-YIG endonuclease"/>
    <property type="match status" value="1"/>
</dbReference>
<dbReference type="AlphaFoldDB" id="A0A430A6B7"/>
<evidence type="ECO:0000259" key="1">
    <source>
        <dbReference type="PROSITE" id="PS50164"/>
    </source>
</evidence>
<evidence type="ECO:0000313" key="3">
    <source>
        <dbReference type="Proteomes" id="UP000287101"/>
    </source>
</evidence>
<keyword evidence="3" id="KW-1185">Reference proteome</keyword>
<comment type="caution">
    <text evidence="2">The sequence shown here is derived from an EMBL/GenBank/DDBJ whole genome shotgun (WGS) entry which is preliminary data.</text>
</comment>
<organism evidence="2 3">
    <name type="scientific">Vagococcus fessus</name>
    <dbReference type="NCBI Taxonomy" id="120370"/>
    <lineage>
        <taxon>Bacteria</taxon>
        <taxon>Bacillati</taxon>
        <taxon>Bacillota</taxon>
        <taxon>Bacilli</taxon>
        <taxon>Lactobacillales</taxon>
        <taxon>Enterococcaceae</taxon>
        <taxon>Vagococcus</taxon>
    </lineage>
</organism>
<dbReference type="EMBL" id="NGJY01000003">
    <property type="protein sequence ID" value="RSU02415.1"/>
    <property type="molecule type" value="Genomic_DNA"/>
</dbReference>